<protein>
    <recommendedName>
        <fullName evidence="3">Uncharacterized protein ycf35</fullName>
    </recommendedName>
</protein>
<dbReference type="PANTHER" id="PTHR39638">
    <property type="entry name" value="YCF35"/>
    <property type="match status" value="1"/>
</dbReference>
<dbReference type="EMBL" id="MF101446">
    <property type="protein sequence ID" value="ARW67162.1"/>
    <property type="molecule type" value="Genomic_DNA"/>
</dbReference>
<evidence type="ECO:0000313" key="5">
    <source>
        <dbReference type="EMBL" id="ARW67162.1"/>
    </source>
</evidence>
<keyword evidence="4 5" id="KW-0934">Plastid</keyword>
<evidence type="ECO:0000256" key="1">
    <source>
        <dbReference type="ARBA" id="ARBA00004474"/>
    </source>
</evidence>
<dbReference type="AlphaFoldDB" id="A0A1Z1MMT6"/>
<reference evidence="5" key="1">
    <citation type="journal article" date="2017" name="J. Phycol.">
        <title>Analysis of chloroplast genomes and a supermatrix inform reclassification of the Rhodomelaceae (Rhodophyta).</title>
        <authorList>
            <person name="Diaz-Tapia P."/>
            <person name="Maggs C.A."/>
            <person name="West J.A."/>
            <person name="Verbruggen H."/>
        </authorList>
    </citation>
    <scope>NUCLEOTIDE SEQUENCE</scope>
    <source>
        <strain evidence="5">PD1230</strain>
    </source>
</reference>
<dbReference type="GO" id="GO:0009536">
    <property type="term" value="C:plastid"/>
    <property type="evidence" value="ECO:0007669"/>
    <property type="project" value="UniProtKB-SubCell"/>
</dbReference>
<gene>
    <name evidence="5" type="primary">ycf35</name>
</gene>
<comment type="subcellular location">
    <subcellularLocation>
        <location evidence="1">Plastid</location>
    </subcellularLocation>
</comment>
<dbReference type="Pfam" id="PF06868">
    <property type="entry name" value="DUF1257"/>
    <property type="match status" value="1"/>
</dbReference>
<accession>A0A1Z1MMT6</accession>
<name>A0A1Z1MMT6_9FLOR</name>
<geneLocation type="chloroplast" evidence="5"/>
<sequence>MSHFSKIKTNITNINILIKTIQNLGFNYRFISNLDNHSCKNDQYIRNNLFVYKINQDNTESSIFTFVWNNNEYVLLVDLDSWCLDVSFNYLFDCLFQQYAYNIIVSTGCISGFQKIKEQCIDDGSIKLTLQRWNSD</sequence>
<keyword evidence="5" id="KW-0150">Chloroplast</keyword>
<organism evidence="5">
    <name type="scientific">Gredgaria maugeana</name>
    <dbReference type="NCBI Taxonomy" id="2007213"/>
    <lineage>
        <taxon>Eukaryota</taxon>
        <taxon>Rhodophyta</taxon>
        <taxon>Florideophyceae</taxon>
        <taxon>Rhodymeniophycidae</taxon>
        <taxon>Ceramiales</taxon>
        <taxon>Rhodomelaceae</taxon>
        <taxon>Herposiphonieae</taxon>
        <taxon>Gredgaria</taxon>
    </lineage>
</organism>
<dbReference type="GeneID" id="33360429"/>
<dbReference type="InterPro" id="IPR009666">
    <property type="entry name" value="Uncharacterised_Ycf35"/>
</dbReference>
<evidence type="ECO:0000256" key="2">
    <source>
        <dbReference type="ARBA" id="ARBA00009068"/>
    </source>
</evidence>
<evidence type="ECO:0000256" key="4">
    <source>
        <dbReference type="ARBA" id="ARBA00022640"/>
    </source>
</evidence>
<dbReference type="RefSeq" id="YP_009397976.1">
    <property type="nucleotide sequence ID" value="NC_035290.1"/>
</dbReference>
<proteinExistence type="inferred from homology"/>
<evidence type="ECO:0000256" key="3">
    <source>
        <dbReference type="ARBA" id="ARBA00021585"/>
    </source>
</evidence>
<dbReference type="PANTHER" id="PTHR39638:SF2">
    <property type="entry name" value="YCF35"/>
    <property type="match status" value="1"/>
</dbReference>
<comment type="similarity">
    <text evidence="2">Belongs to the ycf35 family.</text>
</comment>